<name>A0A561UVY6_9ACTN</name>
<dbReference type="EMBL" id="VIWW01000001">
    <property type="protein sequence ID" value="TWG03533.1"/>
    <property type="molecule type" value="Genomic_DNA"/>
</dbReference>
<sequence length="202" mass="21636">MADRIPAVSFFGVADETHAAWFELKTQGRERFRPAGAGGVPSLPMTDIDELTGLFEALGADDAPGWADSEAEENIPQLARYRFLRMVWQDIDAWSAAAPDWVEAYRKAGLAGGAVERALRLGLTPGELGEIAREVAKETAFGLLYGLADPADGDLPPETEARLPGWCLAELSPEGRPTGRVLDALYEDLDEVEPQGPTGGAA</sequence>
<comment type="caution">
    <text evidence="1">The sequence shown here is derived from an EMBL/GenBank/DDBJ whole genome shotgun (WGS) entry which is preliminary data.</text>
</comment>
<dbReference type="AlphaFoldDB" id="A0A561UVY6"/>
<organism evidence="1 2">
    <name type="scientific">Streptomyces brevispora</name>
    <dbReference type="NCBI Taxonomy" id="887462"/>
    <lineage>
        <taxon>Bacteria</taxon>
        <taxon>Bacillati</taxon>
        <taxon>Actinomycetota</taxon>
        <taxon>Actinomycetes</taxon>
        <taxon>Kitasatosporales</taxon>
        <taxon>Streptomycetaceae</taxon>
        <taxon>Streptomyces</taxon>
    </lineage>
</organism>
<evidence type="ECO:0000313" key="2">
    <source>
        <dbReference type="Proteomes" id="UP000318186"/>
    </source>
</evidence>
<evidence type="ECO:0000313" key="1">
    <source>
        <dbReference type="EMBL" id="TWG03533.1"/>
    </source>
</evidence>
<accession>A0A561UVY6</accession>
<reference evidence="1 2" key="1">
    <citation type="submission" date="2019-06" db="EMBL/GenBank/DDBJ databases">
        <title>Sequencing the genomes of 1000 actinobacteria strains.</title>
        <authorList>
            <person name="Klenk H.-P."/>
        </authorList>
    </citation>
    <scope>NUCLEOTIDE SEQUENCE [LARGE SCALE GENOMIC DNA]</scope>
    <source>
        <strain evidence="1 2">DSM 42059</strain>
    </source>
</reference>
<protein>
    <submittedName>
        <fullName evidence="1">Uncharacterized protein</fullName>
    </submittedName>
</protein>
<proteinExistence type="predicted"/>
<dbReference type="Proteomes" id="UP000318186">
    <property type="component" value="Unassembled WGS sequence"/>
</dbReference>
<gene>
    <name evidence="1" type="ORF">FHX80_111965</name>
</gene>